<dbReference type="GO" id="GO:0004671">
    <property type="term" value="F:protein C-terminal S-isoprenylcysteine carboxyl O-methyltransferase activity"/>
    <property type="evidence" value="ECO:0007669"/>
    <property type="project" value="InterPro"/>
</dbReference>
<name>A0A7I9VQU3_9BACT</name>
<keyword evidence="3 6" id="KW-1133">Transmembrane helix</keyword>
<accession>A0A7I9VQU3</accession>
<dbReference type="AlphaFoldDB" id="A0A7I9VQU3"/>
<keyword evidence="7" id="KW-0489">Methyltransferase</keyword>
<keyword evidence="2 6" id="KW-0812">Transmembrane</keyword>
<feature type="region of interest" description="Disordered" evidence="5">
    <location>
        <begin position="186"/>
        <end position="213"/>
    </location>
</feature>
<evidence type="ECO:0000256" key="6">
    <source>
        <dbReference type="SAM" id="Phobius"/>
    </source>
</evidence>
<evidence type="ECO:0000256" key="1">
    <source>
        <dbReference type="ARBA" id="ARBA00004141"/>
    </source>
</evidence>
<organism evidence="7 8">
    <name type="scientific">Anaeromyxobacter diazotrophicus</name>
    <dbReference type="NCBI Taxonomy" id="2590199"/>
    <lineage>
        <taxon>Bacteria</taxon>
        <taxon>Pseudomonadati</taxon>
        <taxon>Myxococcota</taxon>
        <taxon>Myxococcia</taxon>
        <taxon>Myxococcales</taxon>
        <taxon>Cystobacterineae</taxon>
        <taxon>Anaeromyxobacteraceae</taxon>
        <taxon>Anaeromyxobacter</taxon>
    </lineage>
</organism>
<feature type="compositionally biased region" description="Pro residues" evidence="5">
    <location>
        <begin position="203"/>
        <end position="213"/>
    </location>
</feature>
<dbReference type="PANTHER" id="PTHR43847">
    <property type="entry name" value="BLL3993 PROTEIN"/>
    <property type="match status" value="1"/>
</dbReference>
<comment type="subcellular location">
    <subcellularLocation>
        <location evidence="1">Membrane</location>
        <topology evidence="1">Multi-pass membrane protein</topology>
    </subcellularLocation>
</comment>
<feature type="transmembrane region" description="Helical" evidence="6">
    <location>
        <begin position="137"/>
        <end position="158"/>
    </location>
</feature>
<evidence type="ECO:0000256" key="3">
    <source>
        <dbReference type="ARBA" id="ARBA00022989"/>
    </source>
</evidence>
<dbReference type="Pfam" id="PF04140">
    <property type="entry name" value="ICMT"/>
    <property type="match status" value="1"/>
</dbReference>
<feature type="transmembrane region" description="Helical" evidence="6">
    <location>
        <begin position="73"/>
        <end position="92"/>
    </location>
</feature>
<dbReference type="PANTHER" id="PTHR43847:SF1">
    <property type="entry name" value="BLL3993 PROTEIN"/>
    <property type="match status" value="1"/>
</dbReference>
<keyword evidence="4 6" id="KW-0472">Membrane</keyword>
<proteinExistence type="predicted"/>
<keyword evidence="8" id="KW-1185">Reference proteome</keyword>
<dbReference type="EMBL" id="BJTG01000008">
    <property type="protein sequence ID" value="GEJ58490.1"/>
    <property type="molecule type" value="Genomic_DNA"/>
</dbReference>
<evidence type="ECO:0000256" key="2">
    <source>
        <dbReference type="ARBA" id="ARBA00022692"/>
    </source>
</evidence>
<dbReference type="InterPro" id="IPR052527">
    <property type="entry name" value="Metal_cation-efflux_comp"/>
</dbReference>
<protein>
    <submittedName>
        <fullName evidence="7">Isoprenylcysteine carboxyl methyltransferase</fullName>
    </submittedName>
</protein>
<dbReference type="Proteomes" id="UP000503640">
    <property type="component" value="Unassembled WGS sequence"/>
</dbReference>
<dbReference type="GO" id="GO:0016020">
    <property type="term" value="C:membrane"/>
    <property type="evidence" value="ECO:0007669"/>
    <property type="project" value="UniProtKB-SubCell"/>
</dbReference>
<evidence type="ECO:0000256" key="4">
    <source>
        <dbReference type="ARBA" id="ARBA00023136"/>
    </source>
</evidence>
<keyword evidence="7" id="KW-0808">Transferase</keyword>
<dbReference type="GO" id="GO:0032259">
    <property type="term" value="P:methylation"/>
    <property type="evidence" value="ECO:0007669"/>
    <property type="project" value="UniProtKB-KW"/>
</dbReference>
<comment type="caution">
    <text evidence="7">The sequence shown here is derived from an EMBL/GenBank/DDBJ whole genome shotgun (WGS) entry which is preliminary data.</text>
</comment>
<evidence type="ECO:0000313" key="8">
    <source>
        <dbReference type="Proteomes" id="UP000503640"/>
    </source>
</evidence>
<dbReference type="Gene3D" id="1.20.120.1630">
    <property type="match status" value="1"/>
</dbReference>
<dbReference type="RefSeq" id="WP_176067104.1">
    <property type="nucleotide sequence ID" value="NZ_BJTG01000008.1"/>
</dbReference>
<feature type="transmembrane region" description="Helical" evidence="6">
    <location>
        <begin position="44"/>
        <end position="66"/>
    </location>
</feature>
<gene>
    <name evidence="7" type="ORF">AMYX_32310</name>
</gene>
<reference evidence="8" key="1">
    <citation type="journal article" date="2020" name="Appl. Environ. Microbiol.">
        <title>Diazotrophic Anaeromyxobacter Isolates from Soils.</title>
        <authorList>
            <person name="Masuda Y."/>
            <person name="Yamanaka H."/>
            <person name="Xu Z.X."/>
            <person name="Shiratori Y."/>
            <person name="Aono T."/>
            <person name="Amachi S."/>
            <person name="Senoo K."/>
            <person name="Itoh H."/>
        </authorList>
    </citation>
    <scope>NUCLEOTIDE SEQUENCE [LARGE SCALE GENOMIC DNA]</scope>
    <source>
        <strain evidence="8">R267</strain>
    </source>
</reference>
<dbReference type="InterPro" id="IPR007269">
    <property type="entry name" value="ICMT_MeTrfase"/>
</dbReference>
<evidence type="ECO:0000313" key="7">
    <source>
        <dbReference type="EMBL" id="GEJ58490.1"/>
    </source>
</evidence>
<sequence>MVSPRAAYLALVALFAAERAVELALSRRHARALRARGAVEHGAGHYPAMVLLHGAFLAACAAGALLRPAPPRWALLAAAAALAAQALRWWAIAALGERWTTRVLVLPGAPPVTGGPYRFVRHPNYLAVAVELAALPLAWGLAGVALLFSVANAAVLAARVRAEERALGPVWRRAFEARGRFLPGSPRARFIPGAPHDRRAGARPPPPMPRGTP</sequence>
<evidence type="ECO:0000256" key="5">
    <source>
        <dbReference type="SAM" id="MobiDB-lite"/>
    </source>
</evidence>